<proteinExistence type="inferred from homology"/>
<evidence type="ECO:0008006" key="5">
    <source>
        <dbReference type="Google" id="ProtNLM"/>
    </source>
</evidence>
<dbReference type="OrthoDB" id="9784036at2"/>
<comment type="similarity">
    <text evidence="1">Belongs to the esterase D family.</text>
</comment>
<protein>
    <recommendedName>
        <fullName evidence="5">Alpha/beta hydrolase</fullName>
    </recommendedName>
</protein>
<dbReference type="GO" id="GO:0016788">
    <property type="term" value="F:hydrolase activity, acting on ester bonds"/>
    <property type="evidence" value="ECO:0007669"/>
    <property type="project" value="TreeGrafter"/>
</dbReference>
<dbReference type="Proteomes" id="UP000239663">
    <property type="component" value="Unassembled WGS sequence"/>
</dbReference>
<dbReference type="SUPFAM" id="SSF53474">
    <property type="entry name" value="alpha/beta-Hydrolases"/>
    <property type="match status" value="1"/>
</dbReference>
<dbReference type="PANTHER" id="PTHR40841:SF2">
    <property type="entry name" value="SIDEROPHORE-DEGRADING ESTERASE (EUROFUNG)"/>
    <property type="match status" value="1"/>
</dbReference>
<dbReference type="InterPro" id="IPR052558">
    <property type="entry name" value="Siderophore_Hydrolase_D"/>
</dbReference>
<accession>A0A2S7N461</accession>
<evidence type="ECO:0000313" key="3">
    <source>
        <dbReference type="EMBL" id="PQD96818.1"/>
    </source>
</evidence>
<reference evidence="3 4" key="1">
    <citation type="submission" date="2017-12" db="EMBL/GenBank/DDBJ databases">
        <title>Taxonomic description and draft genome of Pradoshia cofamensis Gen. nov., sp. nov., a thermotolerant bacillale isolated from anterior gut of earthworm Eisenia fetida.</title>
        <authorList>
            <person name="Saha T."/>
            <person name="Chakraborty R."/>
        </authorList>
    </citation>
    <scope>NUCLEOTIDE SEQUENCE [LARGE SCALE GENOMIC DNA]</scope>
    <source>
        <strain evidence="3 4">EAG3</strain>
    </source>
</reference>
<gene>
    <name evidence="3" type="ORF">CYL18_02710</name>
</gene>
<name>A0A2S7N461_9BACI</name>
<keyword evidence="4" id="KW-1185">Reference proteome</keyword>
<dbReference type="Pfam" id="PF00756">
    <property type="entry name" value="Esterase"/>
    <property type="match status" value="1"/>
</dbReference>
<dbReference type="Gene3D" id="3.40.50.1820">
    <property type="entry name" value="alpha/beta hydrolase"/>
    <property type="match status" value="1"/>
</dbReference>
<comment type="caution">
    <text evidence="3">The sequence shown here is derived from an EMBL/GenBank/DDBJ whole genome shotgun (WGS) entry which is preliminary data.</text>
</comment>
<dbReference type="InterPro" id="IPR029058">
    <property type="entry name" value="AB_hydrolase_fold"/>
</dbReference>
<dbReference type="EMBL" id="PKOZ01000001">
    <property type="protein sequence ID" value="PQD96818.1"/>
    <property type="molecule type" value="Genomic_DNA"/>
</dbReference>
<sequence>MRHTEQHGIDDYELFLYKPDTTPPPEGFPVIYVLDGNAYFRTVADIVSLQARRYEKTGVGPAIVCAVGYPGDLPFHPRRFWDYTPKKDSLNMPTRPNGLPWPESGGAEDFLRTLEEVIKPFVEARYPVNRLEQTLFGHSLGGLFTVYALFAKPGAYQNYMAISPSLWWNRRLMQGLEQDFLSQSMIDAQRLFVAVGSEEKERIRQDAEDLYARLQDSGKIRAAFIEAPGENHISVVPTVLSRALRYINRENG</sequence>
<evidence type="ECO:0000313" key="4">
    <source>
        <dbReference type="Proteomes" id="UP000239663"/>
    </source>
</evidence>
<evidence type="ECO:0000256" key="1">
    <source>
        <dbReference type="ARBA" id="ARBA00005622"/>
    </source>
</evidence>
<dbReference type="InterPro" id="IPR000801">
    <property type="entry name" value="Esterase-like"/>
</dbReference>
<organism evidence="3 4">
    <name type="scientific">Pradoshia eiseniae</name>
    <dbReference type="NCBI Taxonomy" id="2064768"/>
    <lineage>
        <taxon>Bacteria</taxon>
        <taxon>Bacillati</taxon>
        <taxon>Bacillota</taxon>
        <taxon>Bacilli</taxon>
        <taxon>Bacillales</taxon>
        <taxon>Bacillaceae</taxon>
        <taxon>Pradoshia</taxon>
    </lineage>
</organism>
<evidence type="ECO:0000256" key="2">
    <source>
        <dbReference type="ARBA" id="ARBA00022801"/>
    </source>
</evidence>
<dbReference type="AlphaFoldDB" id="A0A2S7N461"/>
<dbReference type="RefSeq" id="WP_104847914.1">
    <property type="nucleotide sequence ID" value="NZ_PKOZ01000001.1"/>
</dbReference>
<keyword evidence="2" id="KW-0378">Hydrolase</keyword>
<dbReference type="PANTHER" id="PTHR40841">
    <property type="entry name" value="SIDEROPHORE TRIACETYLFUSARININE C ESTERASE"/>
    <property type="match status" value="1"/>
</dbReference>